<keyword evidence="2" id="KW-0285">Flavoprotein</keyword>
<keyword evidence="7" id="KW-0408">Iron</keyword>
<dbReference type="Pfam" id="PF00111">
    <property type="entry name" value="Fer2"/>
    <property type="match status" value="1"/>
</dbReference>
<dbReference type="RefSeq" id="WP_103944675.1">
    <property type="nucleotide sequence ID" value="NZ_FNVO01000040.1"/>
</dbReference>
<dbReference type="Gene3D" id="2.40.30.10">
    <property type="entry name" value="Translation factors"/>
    <property type="match status" value="1"/>
</dbReference>
<dbReference type="PROSITE" id="PS51384">
    <property type="entry name" value="FAD_FR"/>
    <property type="match status" value="1"/>
</dbReference>
<dbReference type="GO" id="GO:0004497">
    <property type="term" value="F:monooxygenase activity"/>
    <property type="evidence" value="ECO:0007669"/>
    <property type="project" value="UniProtKB-KW"/>
</dbReference>
<dbReference type="InterPro" id="IPR006058">
    <property type="entry name" value="2Fe2S_fd_BS"/>
</dbReference>
<dbReference type="InterPro" id="IPR001041">
    <property type="entry name" value="2Fe-2S_ferredoxin-type"/>
</dbReference>
<keyword evidence="11" id="KW-0503">Monooxygenase</keyword>
<evidence type="ECO:0000256" key="5">
    <source>
        <dbReference type="ARBA" id="ARBA00022827"/>
    </source>
</evidence>
<dbReference type="InterPro" id="IPR017938">
    <property type="entry name" value="Riboflavin_synthase-like_b-brl"/>
</dbReference>
<proteinExistence type="predicted"/>
<dbReference type="PANTHER" id="PTHR47354:SF8">
    <property type="entry name" value="1,2-PHENYLACETYL-COA EPOXIDASE, SUBUNIT E"/>
    <property type="match status" value="1"/>
</dbReference>
<gene>
    <name evidence="11" type="ORF">SAMN04489712_1403</name>
</gene>
<dbReference type="SUPFAM" id="SSF54292">
    <property type="entry name" value="2Fe-2S ferredoxin-like"/>
    <property type="match status" value="1"/>
</dbReference>
<dbReference type="PANTHER" id="PTHR47354">
    <property type="entry name" value="NADH OXIDOREDUCTASE HCR"/>
    <property type="match status" value="1"/>
</dbReference>
<keyword evidence="5" id="KW-0274">FAD</keyword>
<evidence type="ECO:0000256" key="4">
    <source>
        <dbReference type="ARBA" id="ARBA00022723"/>
    </source>
</evidence>
<evidence type="ECO:0000256" key="7">
    <source>
        <dbReference type="ARBA" id="ARBA00023004"/>
    </source>
</evidence>
<name>A0A1H6E755_9ACTN</name>
<evidence type="ECO:0000256" key="1">
    <source>
        <dbReference type="ARBA" id="ARBA00001974"/>
    </source>
</evidence>
<dbReference type="InterPro" id="IPR050415">
    <property type="entry name" value="MRET"/>
</dbReference>
<keyword evidence="3" id="KW-0001">2Fe-2S</keyword>
<evidence type="ECO:0000256" key="6">
    <source>
        <dbReference type="ARBA" id="ARBA00023002"/>
    </source>
</evidence>
<evidence type="ECO:0000256" key="2">
    <source>
        <dbReference type="ARBA" id="ARBA00022630"/>
    </source>
</evidence>
<organism evidence="11 12">
    <name type="scientific">Thermomonospora echinospora</name>
    <dbReference type="NCBI Taxonomy" id="1992"/>
    <lineage>
        <taxon>Bacteria</taxon>
        <taxon>Bacillati</taxon>
        <taxon>Actinomycetota</taxon>
        <taxon>Actinomycetes</taxon>
        <taxon>Streptosporangiales</taxon>
        <taxon>Thermomonosporaceae</taxon>
        <taxon>Thermomonospora</taxon>
    </lineage>
</organism>
<dbReference type="InterPro" id="IPR012675">
    <property type="entry name" value="Beta-grasp_dom_sf"/>
</dbReference>
<sequence length="346" mass="36472">MNETGPCTVTVLDVVEETADACSLVLGVPGELRDGFAYRPGQFLTLRIPGAGGAGLARCYSLSSAPGVDPHPKITVKRVAGGAGSNWICDNVRPGHTIDVLPPAGLFTPGRLTGDHLFFAGGSGITPVISIIKAVLAQPEGTAVLCYANRDESSVIFAAELRDLVARHPRRLQVIHWLESVQGLPTADALAALAAPHADRDAAFVCGPEPFMDAVAQALRSVGMPGDKVVVERFRSLTGDPFADPAPLPAETGDVTAVRVTVTLDGDRHSFPWPSQTPLLDLLLSKGIRAPFSCREGACSACACRVTAGEVKMLRNDVLEEEDLADGWVLGCQSVPVSEDIEVTYD</sequence>
<dbReference type="Proteomes" id="UP000236723">
    <property type="component" value="Unassembled WGS sequence"/>
</dbReference>
<dbReference type="Gene3D" id="3.10.20.30">
    <property type="match status" value="1"/>
</dbReference>
<evidence type="ECO:0000313" key="11">
    <source>
        <dbReference type="EMBL" id="SEG93648.1"/>
    </source>
</evidence>
<accession>A0A1H6E755</accession>
<dbReference type="Gene3D" id="3.40.50.80">
    <property type="entry name" value="Nucleotide-binding domain of ferredoxin-NADP reductase (FNR) module"/>
    <property type="match status" value="1"/>
</dbReference>
<evidence type="ECO:0000313" key="12">
    <source>
        <dbReference type="Proteomes" id="UP000236723"/>
    </source>
</evidence>
<dbReference type="InterPro" id="IPR039261">
    <property type="entry name" value="FNR_nucleotide-bd"/>
</dbReference>
<dbReference type="InterPro" id="IPR017927">
    <property type="entry name" value="FAD-bd_FR_type"/>
</dbReference>
<dbReference type="PROSITE" id="PS51085">
    <property type="entry name" value="2FE2S_FER_2"/>
    <property type="match status" value="1"/>
</dbReference>
<dbReference type="InterPro" id="IPR008333">
    <property type="entry name" value="Cbr1-like_FAD-bd_dom"/>
</dbReference>
<dbReference type="AlphaFoldDB" id="A0A1H6E755"/>
<evidence type="ECO:0000259" key="9">
    <source>
        <dbReference type="PROSITE" id="PS51085"/>
    </source>
</evidence>
<dbReference type="EMBL" id="FNVO01000040">
    <property type="protein sequence ID" value="SEG93648.1"/>
    <property type="molecule type" value="Genomic_DNA"/>
</dbReference>
<dbReference type="SUPFAM" id="SSF63380">
    <property type="entry name" value="Riboflavin synthase domain-like"/>
    <property type="match status" value="1"/>
</dbReference>
<dbReference type="Pfam" id="PF00175">
    <property type="entry name" value="NAD_binding_1"/>
    <property type="match status" value="1"/>
</dbReference>
<dbReference type="PROSITE" id="PS00197">
    <property type="entry name" value="2FE2S_FER_1"/>
    <property type="match status" value="1"/>
</dbReference>
<feature type="domain" description="FAD-binding FR-type" evidence="10">
    <location>
        <begin position="4"/>
        <end position="110"/>
    </location>
</feature>
<comment type="cofactor">
    <cofactor evidence="1">
        <name>FAD</name>
        <dbReference type="ChEBI" id="CHEBI:57692"/>
    </cofactor>
</comment>
<dbReference type="Pfam" id="PF00970">
    <property type="entry name" value="FAD_binding_6"/>
    <property type="match status" value="1"/>
</dbReference>
<evidence type="ECO:0000259" key="10">
    <source>
        <dbReference type="PROSITE" id="PS51384"/>
    </source>
</evidence>
<dbReference type="GO" id="GO:0050660">
    <property type="term" value="F:flavin adenine dinucleotide binding"/>
    <property type="evidence" value="ECO:0007669"/>
    <property type="project" value="TreeGrafter"/>
</dbReference>
<keyword evidence="8" id="KW-0411">Iron-sulfur</keyword>
<dbReference type="GO" id="GO:0046872">
    <property type="term" value="F:metal ion binding"/>
    <property type="evidence" value="ECO:0007669"/>
    <property type="project" value="UniProtKB-KW"/>
</dbReference>
<dbReference type="InterPro" id="IPR001709">
    <property type="entry name" value="Flavoprot_Pyr_Nucl_cyt_Rdtase"/>
</dbReference>
<keyword evidence="6" id="KW-0560">Oxidoreductase</keyword>
<keyword evidence="4" id="KW-0479">Metal-binding</keyword>
<keyword evidence="12" id="KW-1185">Reference proteome</keyword>
<dbReference type="CDD" id="cd06214">
    <property type="entry name" value="PA_degradation_oxidoreductase_like"/>
    <property type="match status" value="1"/>
</dbReference>
<reference evidence="12" key="1">
    <citation type="submission" date="2016-10" db="EMBL/GenBank/DDBJ databases">
        <authorList>
            <person name="Varghese N."/>
            <person name="Submissions S."/>
        </authorList>
    </citation>
    <scope>NUCLEOTIDE SEQUENCE [LARGE SCALE GENOMIC DNA]</scope>
    <source>
        <strain evidence="12">DSM 43163</strain>
    </source>
</reference>
<dbReference type="PRINTS" id="PR00371">
    <property type="entry name" value="FPNCR"/>
</dbReference>
<dbReference type="InterPro" id="IPR036010">
    <property type="entry name" value="2Fe-2S_ferredoxin-like_sf"/>
</dbReference>
<dbReference type="SUPFAM" id="SSF52343">
    <property type="entry name" value="Ferredoxin reductase-like, C-terminal NADP-linked domain"/>
    <property type="match status" value="1"/>
</dbReference>
<evidence type="ECO:0000256" key="3">
    <source>
        <dbReference type="ARBA" id="ARBA00022714"/>
    </source>
</evidence>
<dbReference type="CDD" id="cd00207">
    <property type="entry name" value="fer2"/>
    <property type="match status" value="1"/>
</dbReference>
<dbReference type="OrthoDB" id="9796486at2"/>
<dbReference type="PRINTS" id="PR00410">
    <property type="entry name" value="PHEHYDRXLASE"/>
</dbReference>
<dbReference type="GO" id="GO:0051537">
    <property type="term" value="F:2 iron, 2 sulfur cluster binding"/>
    <property type="evidence" value="ECO:0007669"/>
    <property type="project" value="UniProtKB-KW"/>
</dbReference>
<protein>
    <submittedName>
        <fullName evidence="11">3-ketosteroid 9alpha-monooxygenase subunit B</fullName>
    </submittedName>
</protein>
<evidence type="ECO:0000256" key="8">
    <source>
        <dbReference type="ARBA" id="ARBA00023014"/>
    </source>
</evidence>
<dbReference type="InterPro" id="IPR001433">
    <property type="entry name" value="OxRdtase_FAD/NAD-bd"/>
</dbReference>
<feature type="domain" description="2Fe-2S ferredoxin-type" evidence="9">
    <location>
        <begin position="258"/>
        <end position="346"/>
    </location>
</feature>